<evidence type="ECO:0000256" key="2">
    <source>
        <dbReference type="ARBA" id="ARBA00023015"/>
    </source>
</evidence>
<dbReference type="FunFam" id="3.40.1410.10:FF:000008">
    <property type="entry name" value="Transcriptional regulator, GntR family"/>
    <property type="match status" value="1"/>
</dbReference>
<dbReference type="PROSITE" id="PS50949">
    <property type="entry name" value="HTH_GNTR"/>
    <property type="match status" value="1"/>
</dbReference>
<evidence type="ECO:0000256" key="4">
    <source>
        <dbReference type="ARBA" id="ARBA00023163"/>
    </source>
</evidence>
<dbReference type="SMART" id="SM00866">
    <property type="entry name" value="UTRA"/>
    <property type="match status" value="1"/>
</dbReference>
<dbReference type="AlphaFoldDB" id="A0A1L6ZIT9"/>
<dbReference type="SMART" id="SM00345">
    <property type="entry name" value="HTH_GNTR"/>
    <property type="match status" value="1"/>
</dbReference>
<dbReference type="Gene3D" id="1.10.10.10">
    <property type="entry name" value="Winged helix-like DNA-binding domain superfamily/Winged helix DNA-binding domain"/>
    <property type="match status" value="1"/>
</dbReference>
<dbReference type="NCBIfam" id="TIGR02404">
    <property type="entry name" value="trehalos_R_Bsub"/>
    <property type="match status" value="1"/>
</dbReference>
<dbReference type="PANTHER" id="PTHR44846:SF12">
    <property type="entry name" value="HTH-TYPE TRANSCRIPTIONAL REGULATOR TRER"/>
    <property type="match status" value="1"/>
</dbReference>
<dbReference type="InterPro" id="IPR036388">
    <property type="entry name" value="WH-like_DNA-bd_sf"/>
</dbReference>
<dbReference type="Pfam" id="PF00392">
    <property type="entry name" value="GntR"/>
    <property type="match status" value="1"/>
</dbReference>
<organism evidence="7 8">
    <name type="scientific">Bacillus safensis</name>
    <dbReference type="NCBI Taxonomy" id="561879"/>
    <lineage>
        <taxon>Bacteria</taxon>
        <taxon>Bacillati</taxon>
        <taxon>Bacillota</taxon>
        <taxon>Bacilli</taxon>
        <taxon>Bacillales</taxon>
        <taxon>Bacillaceae</taxon>
        <taxon>Bacillus</taxon>
    </lineage>
</organism>
<dbReference type="InterPro" id="IPR012770">
    <property type="entry name" value="TreR"/>
</dbReference>
<sequence length="242" mass="28398">MKENKFRVIYDQLARRIEQGEWQDKGILPSEHELSIMYDTSRETVRKALNILVQNGYIQKIRGKGSVLLNREKMQFPVSGLVSFKELSQTLGRKTVTTVHEFGLIKPDQYIQSQLKIDEQTDVWKVIRSHNISGEEVILDKDYFLQKHVEVLSKDICEGSIYEYIEGELGVSISYAQKEFVVEPCTEEDAKYLDLKGFDHVVVVKNYVFLEDTSLFQYTESRHRLDRFRFVDFARREKTDRA</sequence>
<evidence type="ECO:0000259" key="6">
    <source>
        <dbReference type="PROSITE" id="PS50949"/>
    </source>
</evidence>
<dbReference type="GO" id="GO:0045892">
    <property type="term" value="P:negative regulation of DNA-templated transcription"/>
    <property type="evidence" value="ECO:0007669"/>
    <property type="project" value="TreeGrafter"/>
</dbReference>
<accession>A0A1L6ZIT9</accession>
<dbReference type="PANTHER" id="PTHR44846">
    <property type="entry name" value="MANNOSYL-D-GLYCERATE TRANSPORT/METABOLISM SYSTEM REPRESSOR MNGR-RELATED"/>
    <property type="match status" value="1"/>
</dbReference>
<keyword evidence="2" id="KW-0805">Transcription regulation</keyword>
<dbReference type="EMBL" id="CP015607">
    <property type="protein sequence ID" value="APT46438.1"/>
    <property type="molecule type" value="Genomic_DNA"/>
</dbReference>
<dbReference type="GO" id="GO:0003677">
    <property type="term" value="F:DNA binding"/>
    <property type="evidence" value="ECO:0007669"/>
    <property type="project" value="UniProtKB-UniRule"/>
</dbReference>
<evidence type="ECO:0000256" key="5">
    <source>
        <dbReference type="NCBIfam" id="TIGR02404"/>
    </source>
</evidence>
<keyword evidence="3" id="KW-0238">DNA-binding</keyword>
<protein>
    <recommendedName>
        <fullName evidence="5">Trehalose operon repressor</fullName>
    </recommendedName>
</protein>
<dbReference type="PRINTS" id="PR00035">
    <property type="entry name" value="HTHGNTR"/>
</dbReference>
<dbReference type="InterPro" id="IPR050679">
    <property type="entry name" value="Bact_HTH_transcr_reg"/>
</dbReference>
<keyword evidence="1" id="KW-0678">Repressor</keyword>
<name>A0A1L6ZIT9_BACIA</name>
<evidence type="ECO:0000256" key="1">
    <source>
        <dbReference type="ARBA" id="ARBA00022491"/>
    </source>
</evidence>
<feature type="domain" description="HTH gntR-type" evidence="6">
    <location>
        <begin position="3"/>
        <end position="71"/>
    </location>
</feature>
<dbReference type="Pfam" id="PF07702">
    <property type="entry name" value="UTRA"/>
    <property type="match status" value="1"/>
</dbReference>
<dbReference type="GO" id="GO:0003700">
    <property type="term" value="F:DNA-binding transcription factor activity"/>
    <property type="evidence" value="ECO:0007669"/>
    <property type="project" value="UniProtKB-UniRule"/>
</dbReference>
<gene>
    <name evidence="7" type="ORF">BSA145_11515</name>
</gene>
<dbReference type="InterPro" id="IPR036390">
    <property type="entry name" value="WH_DNA-bd_sf"/>
</dbReference>
<dbReference type="RefSeq" id="WP_075622549.1">
    <property type="nucleotide sequence ID" value="NZ_CP015607.1"/>
</dbReference>
<dbReference type="Proteomes" id="UP000185426">
    <property type="component" value="Chromosome"/>
</dbReference>
<dbReference type="InterPro" id="IPR011663">
    <property type="entry name" value="UTRA"/>
</dbReference>
<evidence type="ECO:0000313" key="8">
    <source>
        <dbReference type="Proteomes" id="UP000185426"/>
    </source>
</evidence>
<dbReference type="InterPro" id="IPR028978">
    <property type="entry name" value="Chorismate_lyase_/UTRA_dom_sf"/>
</dbReference>
<evidence type="ECO:0000256" key="3">
    <source>
        <dbReference type="ARBA" id="ARBA00023125"/>
    </source>
</evidence>
<proteinExistence type="predicted"/>
<keyword evidence="4" id="KW-0804">Transcription</keyword>
<evidence type="ECO:0000313" key="7">
    <source>
        <dbReference type="EMBL" id="APT46438.1"/>
    </source>
</evidence>
<dbReference type="SUPFAM" id="SSF64288">
    <property type="entry name" value="Chorismate lyase-like"/>
    <property type="match status" value="1"/>
</dbReference>
<dbReference type="Gene3D" id="3.40.1410.10">
    <property type="entry name" value="Chorismate lyase-like"/>
    <property type="match status" value="1"/>
</dbReference>
<dbReference type="InterPro" id="IPR000524">
    <property type="entry name" value="Tscrpt_reg_HTH_GntR"/>
</dbReference>
<dbReference type="SUPFAM" id="SSF46785">
    <property type="entry name" value="Winged helix' DNA-binding domain"/>
    <property type="match status" value="1"/>
</dbReference>
<reference evidence="7 8" key="1">
    <citation type="submission" date="2016-05" db="EMBL/GenBank/DDBJ databases">
        <title>Complete Genome and Methylome Analysis of Psychrotrophic Bacterial Isolates from Antarctic Lake Untersee.</title>
        <authorList>
            <person name="Fomenkov A."/>
            <person name="Akimov V.N."/>
            <person name="Vasilyeva L.V."/>
            <person name="Andersen D."/>
            <person name="Vincze T."/>
            <person name="Roberts R.J."/>
        </authorList>
    </citation>
    <scope>NUCLEOTIDE SEQUENCE [LARGE SCALE GENOMIC DNA]</scope>
    <source>
        <strain evidence="7 8">U14-5</strain>
    </source>
</reference>
<dbReference type="CDD" id="cd07377">
    <property type="entry name" value="WHTH_GntR"/>
    <property type="match status" value="1"/>
</dbReference>